<dbReference type="FunCoup" id="W2RZF2">
    <property type="interactions" value="209"/>
</dbReference>
<dbReference type="Proteomes" id="UP000030752">
    <property type="component" value="Unassembled WGS sequence"/>
</dbReference>
<feature type="binding site" evidence="6">
    <location>
        <begin position="166"/>
        <end position="174"/>
    </location>
    <ligand>
        <name>ATP</name>
        <dbReference type="ChEBI" id="CHEBI:30616"/>
    </ligand>
</feature>
<dbReference type="InterPro" id="IPR002698">
    <property type="entry name" value="FTHF_cligase"/>
</dbReference>
<dbReference type="GO" id="GO:0005524">
    <property type="term" value="F:ATP binding"/>
    <property type="evidence" value="ECO:0007669"/>
    <property type="project" value="UniProtKB-KW"/>
</dbReference>
<dbReference type="GO" id="GO:0035999">
    <property type="term" value="P:tetrahydrofolate interconversion"/>
    <property type="evidence" value="ECO:0007669"/>
    <property type="project" value="TreeGrafter"/>
</dbReference>
<dbReference type="GO" id="GO:0030272">
    <property type="term" value="F:5-formyltetrahydrofolate cyclo-ligase activity"/>
    <property type="evidence" value="ECO:0007669"/>
    <property type="project" value="UniProtKB-EC"/>
</dbReference>
<dbReference type="InterPro" id="IPR024185">
    <property type="entry name" value="FTHF_cligase-like_sf"/>
</dbReference>
<evidence type="ECO:0000256" key="3">
    <source>
        <dbReference type="ARBA" id="ARBA00022840"/>
    </source>
</evidence>
<gene>
    <name evidence="8" type="ORF">HMPREF1541_03651</name>
</gene>
<reference evidence="8 9" key="1">
    <citation type="submission" date="2013-03" db="EMBL/GenBank/DDBJ databases">
        <title>The Genome Sequence of Phialophora europaea CBS 101466.</title>
        <authorList>
            <consortium name="The Broad Institute Genomics Platform"/>
            <person name="Cuomo C."/>
            <person name="de Hoog S."/>
            <person name="Gorbushina A."/>
            <person name="Walker B."/>
            <person name="Young S.K."/>
            <person name="Zeng Q."/>
            <person name="Gargeya S."/>
            <person name="Fitzgerald M."/>
            <person name="Haas B."/>
            <person name="Abouelleil A."/>
            <person name="Allen A.W."/>
            <person name="Alvarado L."/>
            <person name="Arachchi H.M."/>
            <person name="Berlin A.M."/>
            <person name="Chapman S.B."/>
            <person name="Gainer-Dewar J."/>
            <person name="Goldberg J."/>
            <person name="Griggs A."/>
            <person name="Gujja S."/>
            <person name="Hansen M."/>
            <person name="Howarth C."/>
            <person name="Imamovic A."/>
            <person name="Ireland A."/>
            <person name="Larimer J."/>
            <person name="McCowan C."/>
            <person name="Murphy C."/>
            <person name="Pearson M."/>
            <person name="Poon T.W."/>
            <person name="Priest M."/>
            <person name="Roberts A."/>
            <person name="Saif S."/>
            <person name="Shea T."/>
            <person name="Sisk P."/>
            <person name="Sykes S."/>
            <person name="Wortman J."/>
            <person name="Nusbaum C."/>
            <person name="Birren B."/>
        </authorList>
    </citation>
    <scope>NUCLEOTIDE SEQUENCE [LARGE SCALE GENOMIC DNA]</scope>
    <source>
        <strain evidence="8 9">CBS 101466</strain>
    </source>
</reference>
<feature type="binding site" evidence="6">
    <location>
        <begin position="8"/>
        <end position="12"/>
    </location>
    <ligand>
        <name>ATP</name>
        <dbReference type="ChEBI" id="CHEBI:30616"/>
    </ligand>
</feature>
<evidence type="ECO:0000256" key="7">
    <source>
        <dbReference type="SAM" id="MobiDB-lite"/>
    </source>
</evidence>
<dbReference type="Gene3D" id="3.40.50.10420">
    <property type="entry name" value="NagB/RpiA/CoA transferase-like"/>
    <property type="match status" value="1"/>
</dbReference>
<dbReference type="SUPFAM" id="SSF100950">
    <property type="entry name" value="NagB/RpiA/CoA transferase-like"/>
    <property type="match status" value="1"/>
</dbReference>
<dbReference type="AlphaFoldDB" id="W2RZF2"/>
<dbReference type="GeneID" id="19970990"/>
<feature type="binding site" evidence="6">
    <location>
        <position position="60"/>
    </location>
    <ligand>
        <name>substrate</name>
    </ligand>
</feature>
<name>W2RZF2_CYPE1</name>
<dbReference type="InterPro" id="IPR037171">
    <property type="entry name" value="NagB/RpiA_transferase-like"/>
</dbReference>
<keyword evidence="3 6" id="KW-0067">ATP-binding</keyword>
<organism evidence="8 9">
    <name type="scientific">Cyphellophora europaea (strain CBS 101466)</name>
    <name type="common">Phialophora europaea</name>
    <dbReference type="NCBI Taxonomy" id="1220924"/>
    <lineage>
        <taxon>Eukaryota</taxon>
        <taxon>Fungi</taxon>
        <taxon>Dikarya</taxon>
        <taxon>Ascomycota</taxon>
        <taxon>Pezizomycotina</taxon>
        <taxon>Eurotiomycetes</taxon>
        <taxon>Chaetothyriomycetidae</taxon>
        <taxon>Chaetothyriales</taxon>
        <taxon>Cyphellophoraceae</taxon>
        <taxon>Cyphellophora</taxon>
    </lineage>
</organism>
<dbReference type="Pfam" id="PF01812">
    <property type="entry name" value="5-FTHF_cyc-lig"/>
    <property type="match status" value="1"/>
</dbReference>
<keyword evidence="2 6" id="KW-0547">Nucleotide-binding</keyword>
<keyword evidence="8" id="KW-0436">Ligase</keyword>
<evidence type="ECO:0000313" key="9">
    <source>
        <dbReference type="Proteomes" id="UP000030752"/>
    </source>
</evidence>
<evidence type="ECO:0000256" key="2">
    <source>
        <dbReference type="ARBA" id="ARBA00022741"/>
    </source>
</evidence>
<dbReference type="OrthoDB" id="2015992at2759"/>
<comment type="similarity">
    <text evidence="1">Belongs to the 5-formyltetrahydrofolate cyclo-ligase family.</text>
</comment>
<dbReference type="EMBL" id="KB822719">
    <property type="protein sequence ID" value="ETN41715.1"/>
    <property type="molecule type" value="Genomic_DNA"/>
</dbReference>
<evidence type="ECO:0000256" key="1">
    <source>
        <dbReference type="ARBA" id="ARBA00010638"/>
    </source>
</evidence>
<dbReference type="PANTHER" id="PTHR23407">
    <property type="entry name" value="ATPASE INHIBITOR/5-FORMYLTETRAHYDROFOLATE CYCLO-LIGASE"/>
    <property type="match status" value="1"/>
</dbReference>
<dbReference type="STRING" id="1220924.W2RZF2"/>
<proteinExistence type="inferred from homology"/>
<evidence type="ECO:0000313" key="8">
    <source>
        <dbReference type="EMBL" id="ETN41715.1"/>
    </source>
</evidence>
<dbReference type="GO" id="GO:0009396">
    <property type="term" value="P:folic acid-containing compound biosynthetic process"/>
    <property type="evidence" value="ECO:0007669"/>
    <property type="project" value="TreeGrafter"/>
</dbReference>
<dbReference type="GO" id="GO:0005739">
    <property type="term" value="C:mitochondrion"/>
    <property type="evidence" value="ECO:0007669"/>
    <property type="project" value="TreeGrafter"/>
</dbReference>
<dbReference type="PIRSF" id="PIRSF006806">
    <property type="entry name" value="FTHF_cligase"/>
    <property type="match status" value="1"/>
</dbReference>
<keyword evidence="9" id="KW-1185">Reference proteome</keyword>
<feature type="binding site" evidence="6">
    <location>
        <position position="54"/>
    </location>
    <ligand>
        <name>substrate</name>
    </ligand>
</feature>
<comment type="catalytic activity">
    <reaction evidence="4">
        <text>(6S)-5-formyl-5,6,7,8-tetrahydrofolate + ATP = (6R)-5,10-methenyltetrahydrofolate + ADP + phosphate</text>
        <dbReference type="Rhea" id="RHEA:10488"/>
        <dbReference type="ChEBI" id="CHEBI:30616"/>
        <dbReference type="ChEBI" id="CHEBI:43474"/>
        <dbReference type="ChEBI" id="CHEBI:57455"/>
        <dbReference type="ChEBI" id="CHEBI:57457"/>
        <dbReference type="ChEBI" id="CHEBI:456216"/>
        <dbReference type="EC" id="6.3.3.2"/>
    </reaction>
</comment>
<dbReference type="eggNOG" id="KOG3093">
    <property type="taxonomic scope" value="Eukaryota"/>
</dbReference>
<evidence type="ECO:0000256" key="6">
    <source>
        <dbReference type="PIRSR" id="PIRSR006806-1"/>
    </source>
</evidence>
<sequence>MDGLREQKALLRKAVRAQLAKLSADEINQQSESITEQVRDLAAYQNARAVCVFLSMPGKEVSTSALVLDAFKDGKSVYVPYIHAVGEGKQKEKVIDMLKLWDKNDFDSLIPDSWGIPSLDHESVGQRDNALGGKGPQKTGEGPQEMSPELDLIFMPAVAFDRSHRRLGHGKGFYDRYLQKYHSAATITGRTMPALVGLALQQQLLPISEDVPVDRFDWLVDSVVVAK</sequence>
<dbReference type="RefSeq" id="XP_008716224.1">
    <property type="nucleotide sequence ID" value="XM_008718002.1"/>
</dbReference>
<dbReference type="VEuPathDB" id="FungiDB:HMPREF1541_03651"/>
<feature type="region of interest" description="Disordered" evidence="7">
    <location>
        <begin position="124"/>
        <end position="146"/>
    </location>
</feature>
<protein>
    <recommendedName>
        <fullName evidence="5">5-formyltetrahydrofolate cyclo-ligase</fullName>
        <ecNumber evidence="5">6.3.3.2</ecNumber>
    </recommendedName>
</protein>
<dbReference type="PANTHER" id="PTHR23407:SF1">
    <property type="entry name" value="5-FORMYLTETRAHYDROFOLATE CYCLO-LIGASE"/>
    <property type="match status" value="1"/>
</dbReference>
<dbReference type="InParanoid" id="W2RZF2"/>
<evidence type="ECO:0000256" key="5">
    <source>
        <dbReference type="ARBA" id="ARBA00038966"/>
    </source>
</evidence>
<accession>W2RZF2</accession>
<dbReference type="EC" id="6.3.3.2" evidence="5"/>
<dbReference type="HOGENOM" id="CLU_066245_2_1_1"/>
<evidence type="ECO:0000256" key="4">
    <source>
        <dbReference type="ARBA" id="ARBA00036539"/>
    </source>
</evidence>